<name>A0A1G7X710_9BACT</name>
<sequence length="67" mass="7586">MNNDSEQHTLNSQTLNSKLIDSKLINSKTSNSSTYKGDRIPQRLVGTLSFRADDQESMETCKMSLYN</sequence>
<evidence type="ECO:0000313" key="2">
    <source>
        <dbReference type="Proteomes" id="UP000198748"/>
    </source>
</evidence>
<dbReference type="STRING" id="659014.SAMN04487996_12370"/>
<dbReference type="AlphaFoldDB" id="A0A1G7X710"/>
<reference evidence="2" key="1">
    <citation type="submission" date="2016-10" db="EMBL/GenBank/DDBJ databases">
        <authorList>
            <person name="Varghese N."/>
            <person name="Submissions S."/>
        </authorList>
    </citation>
    <scope>NUCLEOTIDE SEQUENCE [LARGE SCALE GENOMIC DNA]</scope>
    <source>
        <strain evidence="2">DSM 25329</strain>
    </source>
</reference>
<keyword evidence="2" id="KW-1185">Reference proteome</keyword>
<accession>A0A1G7X710</accession>
<dbReference type="EMBL" id="FNAN01000023">
    <property type="protein sequence ID" value="SDG79999.1"/>
    <property type="molecule type" value="Genomic_DNA"/>
</dbReference>
<gene>
    <name evidence="1" type="ORF">SAMN04487996_12370</name>
</gene>
<proteinExistence type="predicted"/>
<organism evidence="1 2">
    <name type="scientific">Dyadobacter soli</name>
    <dbReference type="NCBI Taxonomy" id="659014"/>
    <lineage>
        <taxon>Bacteria</taxon>
        <taxon>Pseudomonadati</taxon>
        <taxon>Bacteroidota</taxon>
        <taxon>Cytophagia</taxon>
        <taxon>Cytophagales</taxon>
        <taxon>Spirosomataceae</taxon>
        <taxon>Dyadobacter</taxon>
    </lineage>
</organism>
<evidence type="ECO:0000313" key="1">
    <source>
        <dbReference type="EMBL" id="SDG79999.1"/>
    </source>
</evidence>
<dbReference type="Proteomes" id="UP000198748">
    <property type="component" value="Unassembled WGS sequence"/>
</dbReference>
<protein>
    <submittedName>
        <fullName evidence="1">Uncharacterized protein</fullName>
    </submittedName>
</protein>